<evidence type="ECO:0000256" key="3">
    <source>
        <dbReference type="ARBA" id="ARBA00022741"/>
    </source>
</evidence>
<reference evidence="10 11" key="1">
    <citation type="submission" date="2020-08" db="EMBL/GenBank/DDBJ databases">
        <title>Genomic Encyclopedia of Type Strains, Phase IV (KMG-V): Genome sequencing to study the core and pangenomes of soil and plant-associated prokaryotes.</title>
        <authorList>
            <person name="Whitman W."/>
        </authorList>
    </citation>
    <scope>NUCLEOTIDE SEQUENCE [LARGE SCALE GENOMIC DNA]</scope>
    <source>
        <strain evidence="10 11">X5P3</strain>
    </source>
</reference>
<dbReference type="PANTHER" id="PTHR43394">
    <property type="entry name" value="ATP-DEPENDENT PERMEASE MDL1, MITOCHONDRIAL"/>
    <property type="match status" value="1"/>
</dbReference>
<dbReference type="InterPro" id="IPR003593">
    <property type="entry name" value="AAA+_ATPase"/>
</dbReference>
<evidence type="ECO:0000256" key="6">
    <source>
        <dbReference type="ARBA" id="ARBA00023136"/>
    </source>
</evidence>
<dbReference type="GO" id="GO:0015421">
    <property type="term" value="F:ABC-type oligopeptide transporter activity"/>
    <property type="evidence" value="ECO:0007669"/>
    <property type="project" value="TreeGrafter"/>
</dbReference>
<dbReference type="RefSeq" id="WP_184252745.1">
    <property type="nucleotide sequence ID" value="NZ_JACHIO010000002.1"/>
</dbReference>
<dbReference type="PROSITE" id="PS00211">
    <property type="entry name" value="ABC_TRANSPORTER_1"/>
    <property type="match status" value="1"/>
</dbReference>
<name>A0A7W8E9D8_9BACT</name>
<dbReference type="InterPro" id="IPR011527">
    <property type="entry name" value="ABC1_TM_dom"/>
</dbReference>
<dbReference type="Pfam" id="PF00664">
    <property type="entry name" value="ABC_membrane"/>
    <property type="match status" value="1"/>
</dbReference>
<organism evidence="10 11">
    <name type="scientific">Granulicella mallensis</name>
    <dbReference type="NCBI Taxonomy" id="940614"/>
    <lineage>
        <taxon>Bacteria</taxon>
        <taxon>Pseudomonadati</taxon>
        <taxon>Acidobacteriota</taxon>
        <taxon>Terriglobia</taxon>
        <taxon>Terriglobales</taxon>
        <taxon>Acidobacteriaceae</taxon>
        <taxon>Granulicella</taxon>
    </lineage>
</organism>
<dbReference type="SUPFAM" id="SSF90123">
    <property type="entry name" value="ABC transporter transmembrane region"/>
    <property type="match status" value="1"/>
</dbReference>
<evidence type="ECO:0000256" key="4">
    <source>
        <dbReference type="ARBA" id="ARBA00022840"/>
    </source>
</evidence>
<evidence type="ECO:0000256" key="1">
    <source>
        <dbReference type="ARBA" id="ARBA00004651"/>
    </source>
</evidence>
<dbReference type="GO" id="GO:0005524">
    <property type="term" value="F:ATP binding"/>
    <property type="evidence" value="ECO:0007669"/>
    <property type="project" value="UniProtKB-KW"/>
</dbReference>
<dbReference type="PROSITE" id="PS50893">
    <property type="entry name" value="ABC_TRANSPORTER_2"/>
    <property type="match status" value="1"/>
</dbReference>
<dbReference type="SUPFAM" id="SSF52540">
    <property type="entry name" value="P-loop containing nucleoside triphosphate hydrolases"/>
    <property type="match status" value="1"/>
</dbReference>
<dbReference type="Proteomes" id="UP000584867">
    <property type="component" value="Unassembled WGS sequence"/>
</dbReference>
<dbReference type="Gene3D" id="1.20.1560.10">
    <property type="entry name" value="ABC transporter type 1, transmembrane domain"/>
    <property type="match status" value="1"/>
</dbReference>
<sequence>MTVRSFTTRYFPYFKRYRLAYTIAFLLLALMSALSLLPPLLIRSVVDRAIAGHNSGLLWRQTVYLVVLVLFLGLCRGFMDYLHEWAGNRVIASLRNNLLEKLLSQDMKFYTVTRVGELLGRLRTDTTRLYGTVMSTLLALCSDLVQALGISGLLLWMNWKLALVALSFVIPMLATTYLRRERLQRLALEFRDKDVGLLDFAQELFTNISLVKLLSGEQYVRDRHFALNADLVDSGLENVRYKFVSIYLIGIFSALPSIVVLYLSALAVIHGTMSVGSLIAFYLFVTRVYGPIQSLAGRAIEISSGLASATRIEEFLALPDKEEWRHLLPHRPHLAGALQFRDVSFTYPGRKQPALANVSFAVNSGERIVVIGESGAGKSTLIHLMTRLYEPSSGYIEIAGKPLNEQALPILRRSIGVVSQDVALFNDTIEGNIRFGDFASSAEDILAAIRLAGLEPFLGTLPLGLQTAVGPRGLTLSGGQRQRLALARMLLRRPDIWILDEPTSSLDSVSAVQIFERLKDVTAGVTTIVVTHDHSRLLEFDRVLTIEKGHMLSFSSPHDYLAKRREEASASPFVDFSSDFAVKNGYSAVEL</sequence>
<dbReference type="GO" id="GO:0016887">
    <property type="term" value="F:ATP hydrolysis activity"/>
    <property type="evidence" value="ECO:0007669"/>
    <property type="project" value="InterPro"/>
</dbReference>
<proteinExistence type="predicted"/>
<evidence type="ECO:0000259" key="9">
    <source>
        <dbReference type="PROSITE" id="PS50929"/>
    </source>
</evidence>
<dbReference type="InterPro" id="IPR036640">
    <property type="entry name" value="ABC1_TM_sf"/>
</dbReference>
<evidence type="ECO:0000313" key="10">
    <source>
        <dbReference type="EMBL" id="MBB5062255.1"/>
    </source>
</evidence>
<evidence type="ECO:0000313" key="11">
    <source>
        <dbReference type="Proteomes" id="UP000584867"/>
    </source>
</evidence>
<feature type="domain" description="ABC transmembrane type-1" evidence="9">
    <location>
        <begin position="23"/>
        <end position="304"/>
    </location>
</feature>
<keyword evidence="6 7" id="KW-0472">Membrane</keyword>
<keyword evidence="3" id="KW-0547">Nucleotide-binding</keyword>
<dbReference type="InterPro" id="IPR027417">
    <property type="entry name" value="P-loop_NTPase"/>
</dbReference>
<feature type="transmembrane region" description="Helical" evidence="7">
    <location>
        <begin position="244"/>
        <end position="263"/>
    </location>
</feature>
<comment type="caution">
    <text evidence="10">The sequence shown here is derived from an EMBL/GenBank/DDBJ whole genome shotgun (WGS) entry which is preliminary data.</text>
</comment>
<dbReference type="InterPro" id="IPR003439">
    <property type="entry name" value="ABC_transporter-like_ATP-bd"/>
</dbReference>
<evidence type="ECO:0000259" key="8">
    <source>
        <dbReference type="PROSITE" id="PS50893"/>
    </source>
</evidence>
<evidence type="ECO:0000256" key="2">
    <source>
        <dbReference type="ARBA" id="ARBA00022692"/>
    </source>
</evidence>
<feature type="domain" description="ABC transporter" evidence="8">
    <location>
        <begin position="338"/>
        <end position="573"/>
    </location>
</feature>
<dbReference type="AlphaFoldDB" id="A0A7W8E9D8"/>
<evidence type="ECO:0000256" key="5">
    <source>
        <dbReference type="ARBA" id="ARBA00022989"/>
    </source>
</evidence>
<keyword evidence="2 7" id="KW-0812">Transmembrane</keyword>
<feature type="transmembrane region" description="Helical" evidence="7">
    <location>
        <begin position="21"/>
        <end position="42"/>
    </location>
</feature>
<dbReference type="SMART" id="SM00382">
    <property type="entry name" value="AAA"/>
    <property type="match status" value="1"/>
</dbReference>
<gene>
    <name evidence="10" type="ORF">HDF15_000582</name>
</gene>
<feature type="transmembrane region" description="Helical" evidence="7">
    <location>
        <begin position="62"/>
        <end position="79"/>
    </location>
</feature>
<feature type="transmembrane region" description="Helical" evidence="7">
    <location>
        <begin position="161"/>
        <end position="178"/>
    </location>
</feature>
<protein>
    <submittedName>
        <fullName evidence="10">ABC-type bacteriocin/lantibiotic exporter with double-glycine peptidase domain</fullName>
    </submittedName>
</protein>
<keyword evidence="5 7" id="KW-1133">Transmembrane helix</keyword>
<accession>A0A7W8E9D8</accession>
<feature type="transmembrane region" description="Helical" evidence="7">
    <location>
        <begin position="129"/>
        <end position="155"/>
    </location>
</feature>
<comment type="subcellular location">
    <subcellularLocation>
        <location evidence="1">Cell membrane</location>
        <topology evidence="1">Multi-pass membrane protein</topology>
    </subcellularLocation>
</comment>
<dbReference type="Gene3D" id="3.40.50.300">
    <property type="entry name" value="P-loop containing nucleotide triphosphate hydrolases"/>
    <property type="match status" value="1"/>
</dbReference>
<evidence type="ECO:0000256" key="7">
    <source>
        <dbReference type="SAM" id="Phobius"/>
    </source>
</evidence>
<dbReference type="PANTHER" id="PTHR43394:SF1">
    <property type="entry name" value="ATP-BINDING CASSETTE SUB-FAMILY B MEMBER 10, MITOCHONDRIAL"/>
    <property type="match status" value="1"/>
</dbReference>
<dbReference type="EMBL" id="JACHIO010000002">
    <property type="protein sequence ID" value="MBB5062255.1"/>
    <property type="molecule type" value="Genomic_DNA"/>
</dbReference>
<dbReference type="GO" id="GO:0005886">
    <property type="term" value="C:plasma membrane"/>
    <property type="evidence" value="ECO:0007669"/>
    <property type="project" value="UniProtKB-SubCell"/>
</dbReference>
<dbReference type="InterPro" id="IPR039421">
    <property type="entry name" value="Type_1_exporter"/>
</dbReference>
<dbReference type="Pfam" id="PF00005">
    <property type="entry name" value="ABC_tran"/>
    <property type="match status" value="1"/>
</dbReference>
<dbReference type="CDD" id="cd07346">
    <property type="entry name" value="ABC_6TM_exporters"/>
    <property type="match status" value="1"/>
</dbReference>
<dbReference type="InterPro" id="IPR017871">
    <property type="entry name" value="ABC_transporter-like_CS"/>
</dbReference>
<dbReference type="PROSITE" id="PS50929">
    <property type="entry name" value="ABC_TM1F"/>
    <property type="match status" value="1"/>
</dbReference>
<keyword evidence="4" id="KW-0067">ATP-binding</keyword>